<organism evidence="1 2">
    <name type="scientific">Rozella allomycis (strain CSF55)</name>
    <dbReference type="NCBI Taxonomy" id="988480"/>
    <lineage>
        <taxon>Eukaryota</taxon>
        <taxon>Fungi</taxon>
        <taxon>Fungi incertae sedis</taxon>
        <taxon>Cryptomycota</taxon>
        <taxon>Cryptomycota incertae sedis</taxon>
        <taxon>Rozella</taxon>
    </lineage>
</organism>
<dbReference type="AlphaFoldDB" id="A0A075B243"/>
<reference evidence="1 2" key="1">
    <citation type="journal article" date="2013" name="Curr. Biol.">
        <title>Shared signatures of parasitism and phylogenomics unite Cryptomycota and microsporidia.</title>
        <authorList>
            <person name="James T.Y."/>
            <person name="Pelin A."/>
            <person name="Bonen L."/>
            <person name="Ahrendt S."/>
            <person name="Sain D."/>
            <person name="Corradi N."/>
            <person name="Stajich J.E."/>
        </authorList>
    </citation>
    <scope>NUCLEOTIDE SEQUENCE [LARGE SCALE GENOMIC DNA]</scope>
    <source>
        <strain evidence="1 2">CSF55</strain>
    </source>
</reference>
<keyword evidence="2" id="KW-1185">Reference proteome</keyword>
<dbReference type="Proteomes" id="UP000030755">
    <property type="component" value="Unassembled WGS sequence"/>
</dbReference>
<protein>
    <submittedName>
        <fullName evidence="1">Uncharacterized protein</fullName>
    </submittedName>
</protein>
<sequence length="117" mass="12932">MIFVLGAGTVSEMEMPKLDSVFELAVTYTLLSGRVLDEEVVPIDDINDLGDIVVLVKCQVVVDFPVKFGCTVVAIVISTPDFEIPLKLRLNREFTCGTLELKVPLSIVLFDEDEKVD</sequence>
<accession>A0A075B243</accession>
<evidence type="ECO:0000313" key="1">
    <source>
        <dbReference type="EMBL" id="EPZ35041.1"/>
    </source>
</evidence>
<name>A0A075B243_ROZAC</name>
<evidence type="ECO:0000313" key="2">
    <source>
        <dbReference type="Proteomes" id="UP000030755"/>
    </source>
</evidence>
<dbReference type="HOGENOM" id="CLU_2086144_0_0_1"/>
<gene>
    <name evidence="1" type="ORF">O9G_005903</name>
</gene>
<proteinExistence type="predicted"/>
<dbReference type="EMBL" id="KE560896">
    <property type="protein sequence ID" value="EPZ35041.1"/>
    <property type="molecule type" value="Genomic_DNA"/>
</dbReference>